<dbReference type="GO" id="GO:0008237">
    <property type="term" value="F:metallopeptidase activity"/>
    <property type="evidence" value="ECO:0007669"/>
    <property type="project" value="UniProtKB-KW"/>
</dbReference>
<accession>A0A9X2AHJ2</accession>
<dbReference type="InterPro" id="IPR008754">
    <property type="entry name" value="Peptidase_M43"/>
</dbReference>
<name>A0A9X2AHJ2_9BACT</name>
<dbReference type="SUPFAM" id="SSF55486">
    <property type="entry name" value="Metalloproteases ('zincins'), catalytic domain"/>
    <property type="match status" value="1"/>
</dbReference>
<gene>
    <name evidence="10" type="ORF">MON38_09150</name>
</gene>
<protein>
    <submittedName>
        <fullName evidence="10">M43 family zinc metalloprotease</fullName>
    </submittedName>
</protein>
<dbReference type="Gene3D" id="2.60.40.10">
    <property type="entry name" value="Immunoglobulins"/>
    <property type="match status" value="1"/>
</dbReference>
<keyword evidence="7 10" id="KW-0482">Metalloprotease</keyword>
<dbReference type="EMBL" id="JALBGC010000002">
    <property type="protein sequence ID" value="MCI1187585.1"/>
    <property type="molecule type" value="Genomic_DNA"/>
</dbReference>
<evidence type="ECO:0000256" key="3">
    <source>
        <dbReference type="ARBA" id="ARBA00022723"/>
    </source>
</evidence>
<keyword evidence="4" id="KW-0732">Signal</keyword>
<dbReference type="CDD" id="cd00146">
    <property type="entry name" value="PKD"/>
    <property type="match status" value="1"/>
</dbReference>
<dbReference type="RefSeq" id="WP_241935849.1">
    <property type="nucleotide sequence ID" value="NZ_JALBGC010000002.1"/>
</dbReference>
<dbReference type="NCBIfam" id="TIGR04183">
    <property type="entry name" value="Por_Secre_tail"/>
    <property type="match status" value="1"/>
</dbReference>
<dbReference type="InterPro" id="IPR022409">
    <property type="entry name" value="PKD/Chitinase_dom"/>
</dbReference>
<evidence type="ECO:0000313" key="10">
    <source>
        <dbReference type="EMBL" id="MCI1187585.1"/>
    </source>
</evidence>
<dbReference type="SMART" id="SM00089">
    <property type="entry name" value="PKD"/>
    <property type="match status" value="1"/>
</dbReference>
<reference evidence="10" key="1">
    <citation type="submission" date="2022-03" db="EMBL/GenBank/DDBJ databases">
        <title>Bacterial whole genome sequence for Hymenobacter sp. DH14.</title>
        <authorList>
            <person name="Le V."/>
        </authorList>
    </citation>
    <scope>NUCLEOTIDE SEQUENCE</scope>
    <source>
        <strain evidence="10">DH14</strain>
    </source>
</reference>
<dbReference type="InterPro" id="IPR024079">
    <property type="entry name" value="MetalloPept_cat_dom_sf"/>
</dbReference>
<dbReference type="AlphaFoldDB" id="A0A9X2AHJ2"/>
<dbReference type="Pfam" id="PF05572">
    <property type="entry name" value="Peptidase_M43"/>
    <property type="match status" value="1"/>
</dbReference>
<keyword evidence="11" id="KW-1185">Reference proteome</keyword>
<dbReference type="PANTHER" id="PTHR47466">
    <property type="match status" value="1"/>
</dbReference>
<proteinExistence type="inferred from homology"/>
<keyword evidence="3" id="KW-0479">Metal-binding</keyword>
<evidence type="ECO:0000256" key="4">
    <source>
        <dbReference type="ARBA" id="ARBA00022729"/>
    </source>
</evidence>
<evidence type="ECO:0000313" key="11">
    <source>
        <dbReference type="Proteomes" id="UP001139193"/>
    </source>
</evidence>
<dbReference type="GO" id="GO:0046872">
    <property type="term" value="F:metal ion binding"/>
    <property type="evidence" value="ECO:0007669"/>
    <property type="project" value="UniProtKB-KW"/>
</dbReference>
<keyword evidence="8" id="KW-1015">Disulfide bond</keyword>
<dbReference type="Gene3D" id="3.40.390.10">
    <property type="entry name" value="Collagenase (Catalytic Domain)"/>
    <property type="match status" value="1"/>
</dbReference>
<comment type="caution">
    <text evidence="10">The sequence shown here is derived from an EMBL/GenBank/DDBJ whole genome shotgun (WGS) entry which is preliminary data.</text>
</comment>
<dbReference type="Pfam" id="PF18911">
    <property type="entry name" value="PKD_4"/>
    <property type="match status" value="1"/>
</dbReference>
<organism evidence="10 11">
    <name type="scientific">Hymenobacter cyanobacteriorum</name>
    <dbReference type="NCBI Taxonomy" id="2926463"/>
    <lineage>
        <taxon>Bacteria</taxon>
        <taxon>Pseudomonadati</taxon>
        <taxon>Bacteroidota</taxon>
        <taxon>Cytophagia</taxon>
        <taxon>Cytophagales</taxon>
        <taxon>Hymenobacteraceae</taxon>
        <taxon>Hymenobacter</taxon>
    </lineage>
</organism>
<dbReference type="NCBIfam" id="NF038128">
    <property type="entry name" value="choice_anch_J"/>
    <property type="match status" value="1"/>
</dbReference>
<dbReference type="InterPro" id="IPR013783">
    <property type="entry name" value="Ig-like_fold"/>
</dbReference>
<dbReference type="Proteomes" id="UP001139193">
    <property type="component" value="Unassembled WGS sequence"/>
</dbReference>
<evidence type="ECO:0000256" key="7">
    <source>
        <dbReference type="ARBA" id="ARBA00023049"/>
    </source>
</evidence>
<evidence type="ECO:0000259" key="9">
    <source>
        <dbReference type="PROSITE" id="PS50093"/>
    </source>
</evidence>
<evidence type="ECO:0000256" key="2">
    <source>
        <dbReference type="ARBA" id="ARBA00022670"/>
    </source>
</evidence>
<dbReference type="GO" id="GO:0006508">
    <property type="term" value="P:proteolysis"/>
    <property type="evidence" value="ECO:0007669"/>
    <property type="project" value="UniProtKB-KW"/>
</dbReference>
<dbReference type="PANTHER" id="PTHR47466:SF1">
    <property type="entry name" value="METALLOPROTEASE MEP1 (AFU_ORTHOLOGUE AFUA_1G07730)-RELATED"/>
    <property type="match status" value="1"/>
</dbReference>
<sequence>MLALFSVAAGAQTAPAQRTGDWCGTTAAQDAYFAQHPGAREAQKALFERLEVLEQAQARTGGNAARTPDITIPVVVHVIHSGGTDNISDRQINSAIDQLNTDYQKMNGDTINTLPAFQPIAAYLGFRFKLAKKDPNGDCTTGITRHFAPSLVNDNQTGAVQAVSVWDPARYLNIWVVGSIGVPVGGGIVLGYSYLPPNAPSGRDGFVVRNDYFGNQGTSSPNRALTRTATHEIGHYFGLLHPWGSTNSPGSGVCTGTDNVADTPTTDGTFNCDLAYAPCGVLANVQNFMDYAACPTMFTNGQKTRMRSILSLYRANLTTAANLVSTGTDDSYQAPDCAPIARFAVAPGTSTNVCVNSTVTLRDYSYNYSAGGGPLTYTWSMPGGNPSSATGASVTVTYPAAGFYTVTETVSNSAGSNSVTQTNYIQVEGPGGGETAPLVQSFENAAFPNLYPAPTLRNYQTFGTTSAGTVSNAYAWTRQTASAPTVAADGMAFLVVGNRSYPASLITTLITPNISLSGQPSTAVVRFARSYALRYTTSTDQLRVSFSTDCGQTWSSPALFDALALSTKGATPIDAFSPTAAADWQDLSVAIPATFQGSGTFKIRFQMVNGTQPGNNFYFDNLRVSIGLPTKAEALASRGISLFPNPLTNETALHLNLAAPAEVQVRLTDVVGREVLRLPAKTFAAGQQTLSLQPAAHALRAGVYVVRITLNGETFSSKLSVE</sequence>
<dbReference type="InterPro" id="IPR000601">
    <property type="entry name" value="PKD_dom"/>
</dbReference>
<evidence type="ECO:0000256" key="6">
    <source>
        <dbReference type="ARBA" id="ARBA00022833"/>
    </source>
</evidence>
<dbReference type="InterPro" id="IPR035986">
    <property type="entry name" value="PKD_dom_sf"/>
</dbReference>
<dbReference type="SUPFAM" id="SSF49299">
    <property type="entry name" value="PKD domain"/>
    <property type="match status" value="1"/>
</dbReference>
<feature type="domain" description="PKD" evidence="9">
    <location>
        <begin position="347"/>
        <end position="428"/>
    </location>
</feature>
<evidence type="ECO:0000256" key="5">
    <source>
        <dbReference type="ARBA" id="ARBA00022801"/>
    </source>
</evidence>
<dbReference type="Gene3D" id="2.60.120.260">
    <property type="entry name" value="Galactose-binding domain-like"/>
    <property type="match status" value="1"/>
</dbReference>
<keyword evidence="2" id="KW-0645">Protease</keyword>
<keyword evidence="5" id="KW-0378">Hydrolase</keyword>
<keyword evidence="6" id="KW-0862">Zinc</keyword>
<evidence type="ECO:0000256" key="1">
    <source>
        <dbReference type="ARBA" id="ARBA00008721"/>
    </source>
</evidence>
<comment type="similarity">
    <text evidence="1">Belongs to the peptidase M43B family.</text>
</comment>
<dbReference type="PROSITE" id="PS50093">
    <property type="entry name" value="PKD"/>
    <property type="match status" value="1"/>
</dbReference>
<evidence type="ECO:0000256" key="8">
    <source>
        <dbReference type="ARBA" id="ARBA00023157"/>
    </source>
</evidence>
<dbReference type="InterPro" id="IPR026444">
    <property type="entry name" value="Secre_tail"/>
</dbReference>